<evidence type="ECO:0000313" key="2">
    <source>
        <dbReference type="EMBL" id="KAF5331648.1"/>
    </source>
</evidence>
<dbReference type="EMBL" id="JAACJK010000113">
    <property type="protein sequence ID" value="KAF5331648.1"/>
    <property type="molecule type" value="Genomic_DNA"/>
</dbReference>
<dbReference type="AlphaFoldDB" id="A0A8H5FCQ7"/>
<accession>A0A8H5FCQ7</accession>
<keyword evidence="3" id="KW-1185">Reference proteome</keyword>
<keyword evidence="1" id="KW-0812">Transmembrane</keyword>
<dbReference type="OrthoDB" id="2958007at2759"/>
<evidence type="ECO:0000313" key="3">
    <source>
        <dbReference type="Proteomes" id="UP000541558"/>
    </source>
</evidence>
<sequence>MEYMWTRGMTIPKGMFFVLRYYSFVHTILSIVYRGSPIYAGDLCLAPFTWDSYSSLTVHTICDVVNCLRVYAFSGKSKAVLVVLSVTFATITGLQYYLLSRFIATVKFVNIPAQAHVGCIPSAGETVWLSAVFWLVLFSILMMTGMMIGIAYRRRSNFHNLGGLLRVFYRDGIWYFIILTTMAVTNIVFAYTAPSNGLQFTMVQIQAHLNLILTIRMLLHLREWAKKVIRPSPYLIHGTGNGTTMALGELELGIDSGPTASRPPKVFIEVNKNYIVSTDHGLPSAY</sequence>
<gene>
    <name evidence="2" type="ORF">D9611_007651</name>
</gene>
<keyword evidence="1" id="KW-0472">Membrane</keyword>
<proteinExistence type="predicted"/>
<comment type="caution">
    <text evidence="2">The sequence shown here is derived from an EMBL/GenBank/DDBJ whole genome shotgun (WGS) entry which is preliminary data.</text>
</comment>
<feature type="transmembrane region" description="Helical" evidence="1">
    <location>
        <begin position="131"/>
        <end position="152"/>
    </location>
</feature>
<keyword evidence="1" id="KW-1133">Transmembrane helix</keyword>
<dbReference type="Proteomes" id="UP000541558">
    <property type="component" value="Unassembled WGS sequence"/>
</dbReference>
<reference evidence="2 3" key="1">
    <citation type="journal article" date="2020" name="ISME J.">
        <title>Uncovering the hidden diversity of litter-decomposition mechanisms in mushroom-forming fungi.</title>
        <authorList>
            <person name="Floudas D."/>
            <person name="Bentzer J."/>
            <person name="Ahren D."/>
            <person name="Johansson T."/>
            <person name="Persson P."/>
            <person name="Tunlid A."/>
        </authorList>
    </citation>
    <scope>NUCLEOTIDE SEQUENCE [LARGE SCALE GENOMIC DNA]</scope>
    <source>
        <strain evidence="2 3">CBS 175.51</strain>
    </source>
</reference>
<feature type="transmembrane region" description="Helical" evidence="1">
    <location>
        <begin position="173"/>
        <end position="192"/>
    </location>
</feature>
<name>A0A8H5FCQ7_9AGAR</name>
<evidence type="ECO:0000256" key="1">
    <source>
        <dbReference type="SAM" id="Phobius"/>
    </source>
</evidence>
<feature type="transmembrane region" description="Helical" evidence="1">
    <location>
        <begin position="79"/>
        <end position="98"/>
    </location>
</feature>
<protein>
    <submittedName>
        <fullName evidence="2">Uncharacterized protein</fullName>
    </submittedName>
</protein>
<organism evidence="2 3">
    <name type="scientific">Ephemerocybe angulata</name>
    <dbReference type="NCBI Taxonomy" id="980116"/>
    <lineage>
        <taxon>Eukaryota</taxon>
        <taxon>Fungi</taxon>
        <taxon>Dikarya</taxon>
        <taxon>Basidiomycota</taxon>
        <taxon>Agaricomycotina</taxon>
        <taxon>Agaricomycetes</taxon>
        <taxon>Agaricomycetidae</taxon>
        <taxon>Agaricales</taxon>
        <taxon>Agaricineae</taxon>
        <taxon>Psathyrellaceae</taxon>
        <taxon>Ephemerocybe</taxon>
    </lineage>
</organism>